<evidence type="ECO:0000256" key="6">
    <source>
        <dbReference type="PROSITE-ProRule" id="PRU00169"/>
    </source>
</evidence>
<dbReference type="InterPro" id="IPR001789">
    <property type="entry name" value="Sig_transdc_resp-reg_receiver"/>
</dbReference>
<evidence type="ECO:0000256" key="1">
    <source>
        <dbReference type="ARBA" id="ARBA00004138"/>
    </source>
</evidence>
<keyword evidence="6" id="KW-0597">Phosphoprotein</keyword>
<evidence type="ECO:0000256" key="7">
    <source>
        <dbReference type="SAM" id="Coils"/>
    </source>
</evidence>
<dbReference type="InterPro" id="IPR011006">
    <property type="entry name" value="CheY-like_superfamily"/>
</dbReference>
<feature type="modified residue" description="4-aspartylphosphate" evidence="6">
    <location>
        <position position="53"/>
    </location>
</feature>
<proteinExistence type="predicted"/>
<keyword evidence="3" id="KW-0963">Cytoplasm</keyword>
<name>A0A937F240_9BACT</name>
<dbReference type="SUPFAM" id="SSF52172">
    <property type="entry name" value="CheY-like"/>
    <property type="match status" value="1"/>
</dbReference>
<evidence type="ECO:0000313" key="10">
    <source>
        <dbReference type="EMBL" id="MBL3654876.1"/>
    </source>
</evidence>
<dbReference type="InterPro" id="IPR036641">
    <property type="entry name" value="HPT_dom_sf"/>
</dbReference>
<dbReference type="Proteomes" id="UP000659388">
    <property type="component" value="Unassembled WGS sequence"/>
</dbReference>
<sequence length="224" mass="25584">MMNRKILLLEDDEFTRTMIEAQLKRAGFDVTGYGELGGLLKENVADYDLILSDLNVGSSNVEEAILNYKQGSGLPLVILSQTEIKEGKADMYMAKPLTADKISQISSFFNEHDEVDISKIETFAMGDKELIKTYINTFIQNFRQEIALLEEEVKHEGAQAVQNRAHKMLSSVAYYQYEDFNNKLKKLETEAIQMTQHELEEEVNEAIQLAKRLITALENKTFLF</sequence>
<evidence type="ECO:0000256" key="4">
    <source>
        <dbReference type="ARBA" id="ARBA00023212"/>
    </source>
</evidence>
<protein>
    <submittedName>
        <fullName evidence="10">Response regulator</fullName>
    </submittedName>
</protein>
<evidence type="ECO:0000256" key="2">
    <source>
        <dbReference type="ARBA" id="ARBA00004245"/>
    </source>
</evidence>
<evidence type="ECO:0000259" key="8">
    <source>
        <dbReference type="PROSITE" id="PS50110"/>
    </source>
</evidence>
<dbReference type="PROSITE" id="PS50110">
    <property type="entry name" value="RESPONSE_REGULATORY"/>
    <property type="match status" value="1"/>
</dbReference>
<comment type="subcellular location">
    <subcellularLocation>
        <location evidence="1">Cell projection</location>
        <location evidence="1">Cilium</location>
    </subcellularLocation>
    <subcellularLocation>
        <location evidence="2">Cytoplasm</location>
        <location evidence="2">Cytoskeleton</location>
    </subcellularLocation>
</comment>
<keyword evidence="11" id="KW-1185">Reference proteome</keyword>
<feature type="domain" description="DM10" evidence="9">
    <location>
        <begin position="1"/>
        <end position="23"/>
    </location>
</feature>
<dbReference type="SUPFAM" id="SSF47226">
    <property type="entry name" value="Histidine-containing phosphotransfer domain, HPT domain"/>
    <property type="match status" value="1"/>
</dbReference>
<accession>A0A937F240</accession>
<dbReference type="RefSeq" id="WP_202241993.1">
    <property type="nucleotide sequence ID" value="NZ_JAESIY010000001.1"/>
</dbReference>
<gene>
    <name evidence="10" type="ORF">JL102_01940</name>
</gene>
<dbReference type="GO" id="GO:0000160">
    <property type="term" value="P:phosphorelay signal transduction system"/>
    <property type="evidence" value="ECO:0007669"/>
    <property type="project" value="InterPro"/>
</dbReference>
<evidence type="ECO:0000256" key="3">
    <source>
        <dbReference type="ARBA" id="ARBA00022490"/>
    </source>
</evidence>
<evidence type="ECO:0000256" key="5">
    <source>
        <dbReference type="ARBA" id="ARBA00023273"/>
    </source>
</evidence>
<keyword evidence="7" id="KW-0175">Coiled coil</keyword>
<dbReference type="Gene3D" id="1.20.120.160">
    <property type="entry name" value="HPT domain"/>
    <property type="match status" value="1"/>
</dbReference>
<keyword evidence="4" id="KW-0206">Cytoskeleton</keyword>
<keyword evidence="5" id="KW-0966">Cell projection</keyword>
<dbReference type="EMBL" id="JAESIY010000001">
    <property type="protein sequence ID" value="MBL3654876.1"/>
    <property type="molecule type" value="Genomic_DNA"/>
</dbReference>
<dbReference type="Gene3D" id="3.40.50.2300">
    <property type="match status" value="1"/>
</dbReference>
<evidence type="ECO:0000313" key="11">
    <source>
        <dbReference type="Proteomes" id="UP000659388"/>
    </source>
</evidence>
<dbReference type="GO" id="GO:0005856">
    <property type="term" value="C:cytoskeleton"/>
    <property type="evidence" value="ECO:0007669"/>
    <property type="project" value="UniProtKB-SubCell"/>
</dbReference>
<evidence type="ECO:0000259" key="9">
    <source>
        <dbReference type="PROSITE" id="PS51336"/>
    </source>
</evidence>
<dbReference type="AlphaFoldDB" id="A0A937F240"/>
<dbReference type="InterPro" id="IPR006602">
    <property type="entry name" value="DM10_dom"/>
</dbReference>
<feature type="domain" description="Response regulatory" evidence="8">
    <location>
        <begin position="5"/>
        <end position="110"/>
    </location>
</feature>
<dbReference type="PROSITE" id="PS51336">
    <property type="entry name" value="DM10"/>
    <property type="match status" value="1"/>
</dbReference>
<reference evidence="10" key="1">
    <citation type="submission" date="2021-01" db="EMBL/GenBank/DDBJ databases">
        <title>Fulvivirga kasyanovii gen. nov., sp nov., a novel member of the phylum Bacteroidetes isolated from seawater in a mussel farm.</title>
        <authorList>
            <person name="Zhao L.-H."/>
            <person name="Wang Z.-J."/>
        </authorList>
    </citation>
    <scope>NUCLEOTIDE SEQUENCE</scope>
    <source>
        <strain evidence="10">2943</strain>
    </source>
</reference>
<comment type="caution">
    <text evidence="10">The sequence shown here is derived from an EMBL/GenBank/DDBJ whole genome shotgun (WGS) entry which is preliminary data.</text>
</comment>
<feature type="coiled-coil region" evidence="7">
    <location>
        <begin position="139"/>
        <end position="220"/>
    </location>
</feature>
<organism evidence="10 11">
    <name type="scientific">Fulvivirga sediminis</name>
    <dbReference type="NCBI Taxonomy" id="2803949"/>
    <lineage>
        <taxon>Bacteria</taxon>
        <taxon>Pseudomonadati</taxon>
        <taxon>Bacteroidota</taxon>
        <taxon>Cytophagia</taxon>
        <taxon>Cytophagales</taxon>
        <taxon>Fulvivirgaceae</taxon>
        <taxon>Fulvivirga</taxon>
    </lineage>
</organism>